<evidence type="ECO:0000313" key="2">
    <source>
        <dbReference type="Proteomes" id="UP001175227"/>
    </source>
</evidence>
<name>A0AA39P2K5_9AGAR</name>
<proteinExistence type="predicted"/>
<comment type="caution">
    <text evidence="1">The sequence shown here is derived from an EMBL/GenBank/DDBJ whole genome shotgun (WGS) entry which is preliminary data.</text>
</comment>
<evidence type="ECO:0000313" key="1">
    <source>
        <dbReference type="EMBL" id="KAK0476388.1"/>
    </source>
</evidence>
<dbReference type="AlphaFoldDB" id="A0AA39P2K5"/>
<reference evidence="1" key="1">
    <citation type="submission" date="2023-06" db="EMBL/GenBank/DDBJ databases">
        <authorList>
            <consortium name="Lawrence Berkeley National Laboratory"/>
            <person name="Ahrendt S."/>
            <person name="Sahu N."/>
            <person name="Indic B."/>
            <person name="Wong-Bajracharya J."/>
            <person name="Merenyi Z."/>
            <person name="Ke H.-M."/>
            <person name="Monk M."/>
            <person name="Kocsube S."/>
            <person name="Drula E."/>
            <person name="Lipzen A."/>
            <person name="Balint B."/>
            <person name="Henrissat B."/>
            <person name="Andreopoulos B."/>
            <person name="Martin F.M."/>
            <person name="Harder C.B."/>
            <person name="Rigling D."/>
            <person name="Ford K.L."/>
            <person name="Foster G.D."/>
            <person name="Pangilinan J."/>
            <person name="Papanicolaou A."/>
            <person name="Barry K."/>
            <person name="LaButti K."/>
            <person name="Viragh M."/>
            <person name="Koriabine M."/>
            <person name="Yan M."/>
            <person name="Riley R."/>
            <person name="Champramary S."/>
            <person name="Plett K.L."/>
            <person name="Tsai I.J."/>
            <person name="Slot J."/>
            <person name="Sipos G."/>
            <person name="Plett J."/>
            <person name="Nagy L.G."/>
            <person name="Grigoriev I.V."/>
        </authorList>
    </citation>
    <scope>NUCLEOTIDE SEQUENCE</scope>
    <source>
        <strain evidence="1">ICMP 16352</strain>
    </source>
</reference>
<keyword evidence="2" id="KW-1185">Reference proteome</keyword>
<protein>
    <submittedName>
        <fullName evidence="1">Uncharacterized protein</fullName>
    </submittedName>
</protein>
<dbReference type="Proteomes" id="UP001175227">
    <property type="component" value="Unassembled WGS sequence"/>
</dbReference>
<accession>A0AA39P2K5</accession>
<organism evidence="1 2">
    <name type="scientific">Armillaria novae-zelandiae</name>
    <dbReference type="NCBI Taxonomy" id="153914"/>
    <lineage>
        <taxon>Eukaryota</taxon>
        <taxon>Fungi</taxon>
        <taxon>Dikarya</taxon>
        <taxon>Basidiomycota</taxon>
        <taxon>Agaricomycotina</taxon>
        <taxon>Agaricomycetes</taxon>
        <taxon>Agaricomycetidae</taxon>
        <taxon>Agaricales</taxon>
        <taxon>Marasmiineae</taxon>
        <taxon>Physalacriaceae</taxon>
        <taxon>Armillaria</taxon>
    </lineage>
</organism>
<sequence>MDYPVSRGSLFRFMSSTEFKDHATKNAMKLFFNGLILSDVSSIKATCIIRQQEREEEAVFTSFRPVLNRSKLPLTTLHFTHGRVLPDDLLHILRTTPTMEDLSLLDVGPGTITGQILGDLNARKENYIARRLYTLHLSSDLDFPTDKFVGMVESRWTLEENRLKDTCLCLLAAYKHPNPEEIARLKSLLTLFQRRAQGISFDLILRRYEC</sequence>
<dbReference type="EMBL" id="JAUEPR010000020">
    <property type="protein sequence ID" value="KAK0476388.1"/>
    <property type="molecule type" value="Genomic_DNA"/>
</dbReference>
<gene>
    <name evidence="1" type="ORF">IW261DRAFT_1642104</name>
</gene>